<sequence>MALPLSLEGLLPNFTSSKCFVQTKERTRHSRKTVLYDVGKGGRDPVRELDVSG</sequence>
<protein>
    <submittedName>
        <fullName evidence="1">Uncharacterized protein</fullName>
    </submittedName>
</protein>
<evidence type="ECO:0000313" key="2">
    <source>
        <dbReference type="Proteomes" id="UP001500340"/>
    </source>
</evidence>
<reference evidence="2" key="1">
    <citation type="journal article" date="2019" name="Int. J. Syst. Evol. Microbiol.">
        <title>The Global Catalogue of Microorganisms (GCM) 10K type strain sequencing project: providing services to taxonomists for standard genome sequencing and annotation.</title>
        <authorList>
            <consortium name="The Broad Institute Genomics Platform"/>
            <consortium name="The Broad Institute Genome Sequencing Center for Infectious Disease"/>
            <person name="Wu L."/>
            <person name="Ma J."/>
        </authorList>
    </citation>
    <scope>NUCLEOTIDE SEQUENCE [LARGE SCALE GENOMIC DNA]</scope>
    <source>
        <strain evidence="2">JCM 12774</strain>
    </source>
</reference>
<accession>A0ABP3HYL8</accession>
<dbReference type="EMBL" id="BAAACX010000007">
    <property type="protein sequence ID" value="GAA0384803.1"/>
    <property type="molecule type" value="Genomic_DNA"/>
</dbReference>
<evidence type="ECO:0000313" key="1">
    <source>
        <dbReference type="EMBL" id="GAA0384803.1"/>
    </source>
</evidence>
<dbReference type="Proteomes" id="UP001500340">
    <property type="component" value="Unassembled WGS sequence"/>
</dbReference>
<keyword evidence="2" id="KW-1185">Reference proteome</keyword>
<organism evidence="1 2">
    <name type="scientific">Paenibacillus motobuensis</name>
    <dbReference type="NCBI Taxonomy" id="295324"/>
    <lineage>
        <taxon>Bacteria</taxon>
        <taxon>Bacillati</taxon>
        <taxon>Bacillota</taxon>
        <taxon>Bacilli</taxon>
        <taxon>Bacillales</taxon>
        <taxon>Paenibacillaceae</taxon>
        <taxon>Paenibacillus</taxon>
    </lineage>
</organism>
<proteinExistence type="predicted"/>
<name>A0ABP3HYL8_9BACL</name>
<gene>
    <name evidence="1" type="ORF">GCM10008933_14940</name>
</gene>
<comment type="caution">
    <text evidence="1">The sequence shown here is derived from an EMBL/GenBank/DDBJ whole genome shotgun (WGS) entry which is preliminary data.</text>
</comment>